<dbReference type="GO" id="GO:0005634">
    <property type="term" value="C:nucleus"/>
    <property type="evidence" value="ECO:0000318"/>
    <property type="project" value="GO_Central"/>
</dbReference>
<dbReference type="EMBL" id="KZ772690">
    <property type="protein sequence ID" value="PTQ44798.1"/>
    <property type="molecule type" value="Genomic_DNA"/>
</dbReference>
<dbReference type="Proteomes" id="UP000244005">
    <property type="component" value="Unassembled WGS sequence"/>
</dbReference>
<comment type="subcellular location">
    <subcellularLocation>
        <location evidence="1">Nucleus</location>
    </subcellularLocation>
</comment>
<gene>
    <name evidence="12" type="ORF">MARPO_0018s0001</name>
</gene>
<evidence type="ECO:0000256" key="6">
    <source>
        <dbReference type="ARBA" id="ARBA00023163"/>
    </source>
</evidence>
<feature type="compositionally biased region" description="Acidic residues" evidence="10">
    <location>
        <begin position="462"/>
        <end position="471"/>
    </location>
</feature>
<evidence type="ECO:0000259" key="11">
    <source>
        <dbReference type="PROSITE" id="PS00434"/>
    </source>
</evidence>
<evidence type="ECO:0000256" key="1">
    <source>
        <dbReference type="ARBA" id="ARBA00004123"/>
    </source>
</evidence>
<feature type="compositionally biased region" description="Low complexity" evidence="10">
    <location>
        <begin position="261"/>
        <end position="275"/>
    </location>
</feature>
<dbReference type="Gene3D" id="1.10.10.10">
    <property type="entry name" value="Winged helix-like DNA-binding domain superfamily/Winged helix DNA-binding domain"/>
    <property type="match status" value="1"/>
</dbReference>
<reference evidence="13" key="1">
    <citation type="journal article" date="2017" name="Cell">
        <title>Insights into land plant evolution garnered from the Marchantia polymorpha genome.</title>
        <authorList>
            <person name="Bowman J.L."/>
            <person name="Kohchi T."/>
            <person name="Yamato K.T."/>
            <person name="Jenkins J."/>
            <person name="Shu S."/>
            <person name="Ishizaki K."/>
            <person name="Yamaoka S."/>
            <person name="Nishihama R."/>
            <person name="Nakamura Y."/>
            <person name="Berger F."/>
            <person name="Adam C."/>
            <person name="Aki S.S."/>
            <person name="Althoff F."/>
            <person name="Araki T."/>
            <person name="Arteaga-Vazquez M.A."/>
            <person name="Balasubrmanian S."/>
            <person name="Barry K."/>
            <person name="Bauer D."/>
            <person name="Boehm C.R."/>
            <person name="Briginshaw L."/>
            <person name="Caballero-Perez J."/>
            <person name="Catarino B."/>
            <person name="Chen F."/>
            <person name="Chiyoda S."/>
            <person name="Chovatia M."/>
            <person name="Davies K.M."/>
            <person name="Delmans M."/>
            <person name="Demura T."/>
            <person name="Dierschke T."/>
            <person name="Dolan L."/>
            <person name="Dorantes-Acosta A.E."/>
            <person name="Eklund D.M."/>
            <person name="Florent S.N."/>
            <person name="Flores-Sandoval E."/>
            <person name="Fujiyama A."/>
            <person name="Fukuzawa H."/>
            <person name="Galik B."/>
            <person name="Grimanelli D."/>
            <person name="Grimwood J."/>
            <person name="Grossniklaus U."/>
            <person name="Hamada T."/>
            <person name="Haseloff J."/>
            <person name="Hetherington A.J."/>
            <person name="Higo A."/>
            <person name="Hirakawa Y."/>
            <person name="Hundley H.N."/>
            <person name="Ikeda Y."/>
            <person name="Inoue K."/>
            <person name="Inoue S.I."/>
            <person name="Ishida S."/>
            <person name="Jia Q."/>
            <person name="Kakita M."/>
            <person name="Kanazawa T."/>
            <person name="Kawai Y."/>
            <person name="Kawashima T."/>
            <person name="Kennedy M."/>
            <person name="Kinose K."/>
            <person name="Kinoshita T."/>
            <person name="Kohara Y."/>
            <person name="Koide E."/>
            <person name="Komatsu K."/>
            <person name="Kopischke S."/>
            <person name="Kubo M."/>
            <person name="Kyozuka J."/>
            <person name="Lagercrantz U."/>
            <person name="Lin S.S."/>
            <person name="Lindquist E."/>
            <person name="Lipzen A.M."/>
            <person name="Lu C.W."/>
            <person name="De Luna E."/>
            <person name="Martienssen R.A."/>
            <person name="Minamino N."/>
            <person name="Mizutani M."/>
            <person name="Mizutani M."/>
            <person name="Mochizuki N."/>
            <person name="Monte I."/>
            <person name="Mosher R."/>
            <person name="Nagasaki H."/>
            <person name="Nakagami H."/>
            <person name="Naramoto S."/>
            <person name="Nishitani K."/>
            <person name="Ohtani M."/>
            <person name="Okamoto T."/>
            <person name="Okumura M."/>
            <person name="Phillips J."/>
            <person name="Pollak B."/>
            <person name="Reinders A."/>
            <person name="Rovekamp M."/>
            <person name="Sano R."/>
            <person name="Sawa S."/>
            <person name="Schmid M.W."/>
            <person name="Shirakawa M."/>
            <person name="Solano R."/>
            <person name="Spunde A."/>
            <person name="Suetsugu N."/>
            <person name="Sugano S."/>
            <person name="Sugiyama A."/>
            <person name="Sun R."/>
            <person name="Suzuki Y."/>
            <person name="Takenaka M."/>
            <person name="Takezawa D."/>
            <person name="Tomogane H."/>
            <person name="Tsuzuki M."/>
            <person name="Ueda T."/>
            <person name="Umeda M."/>
            <person name="Ward J.M."/>
            <person name="Watanabe Y."/>
            <person name="Yazaki K."/>
            <person name="Yokoyama R."/>
            <person name="Yoshitake Y."/>
            <person name="Yotsui I."/>
            <person name="Zachgo S."/>
            <person name="Schmutz J."/>
        </authorList>
    </citation>
    <scope>NUCLEOTIDE SEQUENCE [LARGE SCALE GENOMIC DNA]</scope>
    <source>
        <strain evidence="13">Tak-1</strain>
    </source>
</reference>
<comment type="similarity">
    <text evidence="8">Belongs to the HSF family.</text>
</comment>
<protein>
    <recommendedName>
        <fullName evidence="11">HSF-type DNA-binding domain-containing protein</fullName>
    </recommendedName>
</protein>
<feature type="compositionally biased region" description="Polar residues" evidence="10">
    <location>
        <begin position="1"/>
        <end position="10"/>
    </location>
</feature>
<feature type="coiled-coil region" evidence="9">
    <location>
        <begin position="177"/>
        <end position="211"/>
    </location>
</feature>
<sequence length="512" mass="56081">MMTTSPSENSILRWPEDSRENLRLSGPATSSEKPLTSSGPQPMDGLQSSGPPPFLNKTYDMVDDPATDAVVSWSSSSNSFIVWNPPEFARDLLPKYFKHNNFSSFVRQLNTYGFRKVDPDRWEFANEGFLRGQRHLLKNIHRRKPVSHNQPQPQPPSQSSTLGPCVEVGKFGLEGEIERLKRDKNVLMLELVRLRQQQQATERELQVMGQRLQVTEQRQQQMMSFLAKAMQNPSFLAQLVQQENSKRVATDRKRRRLPKQEGAGDSGSSGSASEGQIVKYQPNTSTDSARAVLLHLFNNTESTTKMEANNSFEALFRDMGSGRAEELQEGSSLNRQSGVTLTEMHVPVTDGFPISSVDELPEETAACLTPSSPIIVAGTQVGAQATANVLEGGNYLIQSSLTDVSAIESNGQSVALDCGISSSAGRISPADDAGTGVDSAGVAPGINDVFWEQFLRGNPDSSETETEETEFGDNAAREGEGEPMGSVQWWSNKPSVDQLAEQMEQLAPGSKP</sequence>
<organism evidence="12 13">
    <name type="scientific">Marchantia polymorpha</name>
    <name type="common">Common liverwort</name>
    <name type="synonym">Marchantia aquatica</name>
    <dbReference type="NCBI Taxonomy" id="3197"/>
    <lineage>
        <taxon>Eukaryota</taxon>
        <taxon>Viridiplantae</taxon>
        <taxon>Streptophyta</taxon>
        <taxon>Embryophyta</taxon>
        <taxon>Marchantiophyta</taxon>
        <taxon>Marchantiopsida</taxon>
        <taxon>Marchantiidae</taxon>
        <taxon>Marchantiales</taxon>
        <taxon>Marchantiaceae</taxon>
        <taxon>Marchantia</taxon>
    </lineage>
</organism>
<reference evidence="12" key="2">
    <citation type="submission" date="2017-12" db="EMBL/GenBank/DDBJ databases">
        <title>WGS assembly of Marchantia polymorpha.</title>
        <authorList>
            <person name="Bowman J.L."/>
            <person name="Kohchi T."/>
            <person name="Yamato K.T."/>
            <person name="Jenkins J."/>
            <person name="Shu S."/>
            <person name="Ishizaki K."/>
            <person name="Yamaoka S."/>
            <person name="Nishihama R."/>
            <person name="Nakamura Y."/>
            <person name="Berger F."/>
            <person name="Adam C."/>
            <person name="Aki S.S."/>
            <person name="Althoff F."/>
            <person name="Araki T."/>
            <person name="Arteaga-Vazquez M.A."/>
            <person name="Balasubrmanian S."/>
            <person name="Bauer D."/>
            <person name="Boehm C.R."/>
            <person name="Briginshaw L."/>
            <person name="Caballero-Perez J."/>
            <person name="Catarino B."/>
            <person name="Chen F."/>
            <person name="Chiyoda S."/>
            <person name="Chovatia M."/>
            <person name="Davies K.M."/>
            <person name="Delmans M."/>
            <person name="Demura T."/>
            <person name="Dierschke T."/>
            <person name="Dolan L."/>
            <person name="Dorantes-Acosta A.E."/>
            <person name="Eklund D.M."/>
            <person name="Florent S.N."/>
            <person name="Flores-Sandoval E."/>
            <person name="Fujiyama A."/>
            <person name="Fukuzawa H."/>
            <person name="Galik B."/>
            <person name="Grimanelli D."/>
            <person name="Grimwood J."/>
            <person name="Grossniklaus U."/>
            <person name="Hamada T."/>
            <person name="Haseloff J."/>
            <person name="Hetherington A.J."/>
            <person name="Higo A."/>
            <person name="Hirakawa Y."/>
            <person name="Hundley H.N."/>
            <person name="Ikeda Y."/>
            <person name="Inoue K."/>
            <person name="Inoue S."/>
            <person name="Ishida S."/>
            <person name="Jia Q."/>
            <person name="Kakita M."/>
            <person name="Kanazawa T."/>
            <person name="Kawai Y."/>
            <person name="Kawashima T."/>
            <person name="Kennedy M."/>
            <person name="Kinose K."/>
            <person name="Kinoshita T."/>
            <person name="Kohara Y."/>
            <person name="Koide E."/>
            <person name="Komatsu K."/>
            <person name="Kopischke S."/>
            <person name="Kubo M."/>
            <person name="Kyozuka J."/>
            <person name="Lagercrantz U."/>
            <person name="Lin S.S."/>
            <person name="Lindquist E."/>
            <person name="Lipzen A.M."/>
            <person name="Lu C."/>
            <person name="Luna E.D."/>
            <person name="Martienssen R.A."/>
            <person name="Minamino N."/>
            <person name="Mizutani M."/>
            <person name="Mizutani M."/>
            <person name="Mochizuki N."/>
            <person name="Monte I."/>
            <person name="Mosher R."/>
            <person name="Nagasaki H."/>
            <person name="Nakagami H."/>
            <person name="Naramoto S."/>
            <person name="Nishitani K."/>
            <person name="Ohtani M."/>
            <person name="Okamoto T."/>
            <person name="Okumura M."/>
            <person name="Phillips J."/>
            <person name="Pollak B."/>
            <person name="Reinders A."/>
            <person name="Roevekamp M."/>
            <person name="Sano R."/>
            <person name="Sawa S."/>
            <person name="Schmid M.W."/>
            <person name="Shirakawa M."/>
            <person name="Solano R."/>
            <person name="Spunde A."/>
            <person name="Suetsugu N."/>
            <person name="Sugano S."/>
            <person name="Sugiyama A."/>
            <person name="Sun R."/>
            <person name="Suzuki Y."/>
            <person name="Takenaka M."/>
            <person name="Takezawa D."/>
            <person name="Tomogane H."/>
            <person name="Tsuzuki M."/>
            <person name="Ueda T."/>
            <person name="Umeda M."/>
            <person name="Ward J.M."/>
            <person name="Watanabe Y."/>
            <person name="Yazaki K."/>
            <person name="Yokoyama R."/>
            <person name="Yoshitake Y."/>
            <person name="Yotsui I."/>
            <person name="Zachgo S."/>
            <person name="Schmutz J."/>
        </authorList>
    </citation>
    <scope>NUCLEOTIDE SEQUENCE [LARGE SCALE GENOMIC DNA]</scope>
    <source>
        <strain evidence="12">Tak-1</strain>
    </source>
</reference>
<keyword evidence="5" id="KW-0238">DNA-binding</keyword>
<dbReference type="OMA" id="VEQSDHH"/>
<dbReference type="PRINTS" id="PR00056">
    <property type="entry name" value="HSFDOMAIN"/>
</dbReference>
<dbReference type="PANTHER" id="PTHR10015">
    <property type="entry name" value="HEAT SHOCK TRANSCRIPTION FACTOR"/>
    <property type="match status" value="1"/>
</dbReference>
<keyword evidence="13" id="KW-1185">Reference proteome</keyword>
<evidence type="ECO:0000313" key="12">
    <source>
        <dbReference type="EMBL" id="PTQ44797.1"/>
    </source>
</evidence>
<feature type="region of interest" description="Disordered" evidence="10">
    <location>
        <begin position="1"/>
        <end position="61"/>
    </location>
</feature>
<dbReference type="GO" id="GO:0043565">
    <property type="term" value="F:sequence-specific DNA binding"/>
    <property type="evidence" value="ECO:0007669"/>
    <property type="project" value="InterPro"/>
</dbReference>
<evidence type="ECO:0000256" key="10">
    <source>
        <dbReference type="SAM" id="MobiDB-lite"/>
    </source>
</evidence>
<dbReference type="Pfam" id="PF00447">
    <property type="entry name" value="HSF_DNA-bind"/>
    <property type="match status" value="1"/>
</dbReference>
<evidence type="ECO:0000256" key="4">
    <source>
        <dbReference type="ARBA" id="ARBA00023016"/>
    </source>
</evidence>
<dbReference type="FunFam" id="1.10.10.10:FF:000057">
    <property type="entry name" value="Heat shock transcription factor 1"/>
    <property type="match status" value="1"/>
</dbReference>
<evidence type="ECO:0000256" key="9">
    <source>
        <dbReference type="SAM" id="Coils"/>
    </source>
</evidence>
<dbReference type="GO" id="GO:0034605">
    <property type="term" value="P:cellular response to heat"/>
    <property type="evidence" value="ECO:0000318"/>
    <property type="project" value="GO_Central"/>
</dbReference>
<proteinExistence type="inferred from homology"/>
<dbReference type="InterPro" id="IPR000232">
    <property type="entry name" value="HSF_DNA-bd"/>
</dbReference>
<dbReference type="InterPro" id="IPR036390">
    <property type="entry name" value="WH_DNA-bd_sf"/>
</dbReference>
<keyword evidence="3" id="KW-0805">Transcription regulation</keyword>
<keyword evidence="4" id="KW-0346">Stress response</keyword>
<dbReference type="AlphaFoldDB" id="A0A2R6XFA9"/>
<dbReference type="GO" id="GO:0003700">
    <property type="term" value="F:DNA-binding transcription factor activity"/>
    <property type="evidence" value="ECO:0000318"/>
    <property type="project" value="GO_Central"/>
</dbReference>
<evidence type="ECO:0000256" key="8">
    <source>
        <dbReference type="RuleBase" id="RU004020"/>
    </source>
</evidence>
<dbReference type="SMART" id="SM00415">
    <property type="entry name" value="HSF"/>
    <property type="match status" value="1"/>
</dbReference>
<dbReference type="PROSITE" id="PS00434">
    <property type="entry name" value="HSF_DOMAIN"/>
    <property type="match status" value="1"/>
</dbReference>
<feature type="domain" description="HSF-type DNA-binding" evidence="11">
    <location>
        <begin position="93"/>
        <end position="117"/>
    </location>
</feature>
<dbReference type="SMR" id="A0A2R6XFA9"/>
<dbReference type="SUPFAM" id="SSF46785">
    <property type="entry name" value="Winged helix' DNA-binding domain"/>
    <property type="match status" value="1"/>
</dbReference>
<dbReference type="Gramene" id="MpUg00290.1">
    <property type="protein sequence ID" value="MpUg00290.1.cds"/>
    <property type="gene ID" value="MpUg00290"/>
</dbReference>
<name>A0A2R6XFA9_MARPO</name>
<keyword evidence="2" id="KW-0597">Phosphoprotein</keyword>
<feature type="region of interest" description="Disordered" evidence="10">
    <location>
        <begin position="457"/>
        <end position="490"/>
    </location>
</feature>
<keyword evidence="6" id="KW-0804">Transcription</keyword>
<feature type="region of interest" description="Disordered" evidence="10">
    <location>
        <begin position="242"/>
        <end position="276"/>
    </location>
</feature>
<evidence type="ECO:0000256" key="7">
    <source>
        <dbReference type="ARBA" id="ARBA00023242"/>
    </source>
</evidence>
<feature type="compositionally biased region" description="Polar residues" evidence="10">
    <location>
        <begin position="27"/>
        <end position="40"/>
    </location>
</feature>
<dbReference type="OrthoDB" id="60033at2759"/>
<feature type="region of interest" description="Disordered" evidence="10">
    <location>
        <begin position="144"/>
        <end position="164"/>
    </location>
</feature>
<keyword evidence="7" id="KW-0539">Nucleus</keyword>
<evidence type="ECO:0000256" key="5">
    <source>
        <dbReference type="ARBA" id="ARBA00023125"/>
    </source>
</evidence>
<dbReference type="EMBL" id="KZ772690">
    <property type="protein sequence ID" value="PTQ44797.1"/>
    <property type="molecule type" value="Genomic_DNA"/>
</dbReference>
<evidence type="ECO:0000256" key="2">
    <source>
        <dbReference type="ARBA" id="ARBA00022553"/>
    </source>
</evidence>
<evidence type="ECO:0000256" key="3">
    <source>
        <dbReference type="ARBA" id="ARBA00023015"/>
    </source>
</evidence>
<keyword evidence="9" id="KW-0175">Coiled coil</keyword>
<dbReference type="PANTHER" id="PTHR10015:SF427">
    <property type="entry name" value="HEAT SHOCK FACTOR PROTEIN"/>
    <property type="match status" value="1"/>
</dbReference>
<evidence type="ECO:0000313" key="13">
    <source>
        <dbReference type="Proteomes" id="UP000244005"/>
    </source>
</evidence>
<accession>A0A2R6XFA9</accession>
<dbReference type="InterPro" id="IPR036388">
    <property type="entry name" value="WH-like_DNA-bd_sf"/>
</dbReference>